<sequence>DQWSLKGEKLIHATQLVQEQLQTGHIVRSNSPWNTPIFVIPKKSGKWRLLHDLRAINAVMQLMGSLQPGISNPTLLPADWNLFIIHLKDWFFTIPLHPENCEHFAFSVPSINNAQPVDRYHWTVLPQGTMTSPTICQMCIAAVLAPARQHNWPNAIIYHYMDDILVSAKEQTYIDQTLERLLIALQAHGLQIAKEKIQSMPPQKYLWWVLSERHVKPQTLKLNAKISTLNDVQKLLGAINWVCPMLGLANQQLCNLFSLLKGDSDR</sequence>
<keyword evidence="11" id="KW-1185">Reference proteome</keyword>
<evidence type="ECO:0000256" key="7">
    <source>
        <dbReference type="ARBA" id="ARBA00022801"/>
    </source>
</evidence>
<dbReference type="Gene3D" id="3.30.70.270">
    <property type="match status" value="2"/>
</dbReference>
<dbReference type="EMBL" id="VWZA01005331">
    <property type="protein sequence ID" value="NXF56090.1"/>
    <property type="molecule type" value="Genomic_DNA"/>
</dbReference>
<feature type="non-terminal residue" evidence="10">
    <location>
        <position position="1"/>
    </location>
</feature>
<organism evidence="10 11">
    <name type="scientific">Oceanites oceanicus</name>
    <name type="common">Wilson's storm petrel</name>
    <name type="synonym">Procellaria oceanica</name>
    <dbReference type="NCBI Taxonomy" id="79653"/>
    <lineage>
        <taxon>Eukaryota</taxon>
        <taxon>Metazoa</taxon>
        <taxon>Chordata</taxon>
        <taxon>Craniata</taxon>
        <taxon>Vertebrata</taxon>
        <taxon>Euteleostomi</taxon>
        <taxon>Archelosauria</taxon>
        <taxon>Archosauria</taxon>
        <taxon>Dinosauria</taxon>
        <taxon>Saurischia</taxon>
        <taxon>Theropoda</taxon>
        <taxon>Coelurosauria</taxon>
        <taxon>Aves</taxon>
        <taxon>Neognathae</taxon>
        <taxon>Neoaves</taxon>
        <taxon>Aequornithes</taxon>
        <taxon>Procellariiformes</taxon>
        <taxon>Hydrobatidae</taxon>
        <taxon>Oceanites</taxon>
    </lineage>
</organism>
<evidence type="ECO:0000256" key="1">
    <source>
        <dbReference type="ARBA" id="ARBA00010879"/>
    </source>
</evidence>
<dbReference type="OrthoDB" id="6773263at2759"/>
<dbReference type="InterPro" id="IPR000477">
    <property type="entry name" value="RT_dom"/>
</dbReference>
<dbReference type="Proteomes" id="UP000569728">
    <property type="component" value="Unassembled WGS sequence"/>
</dbReference>
<dbReference type="Pfam" id="PF06817">
    <property type="entry name" value="RVT_thumb"/>
    <property type="match status" value="1"/>
</dbReference>
<keyword evidence="8" id="KW-0695">RNA-directed DNA polymerase</keyword>
<dbReference type="InterPro" id="IPR010661">
    <property type="entry name" value="RVT_thumb"/>
</dbReference>
<evidence type="ECO:0000313" key="11">
    <source>
        <dbReference type="Proteomes" id="UP000569728"/>
    </source>
</evidence>
<dbReference type="Gene3D" id="3.10.10.10">
    <property type="entry name" value="HIV Type 1 Reverse Transcriptase, subunit A, domain 1"/>
    <property type="match status" value="1"/>
</dbReference>
<comment type="similarity">
    <text evidence="1">Belongs to the beta type-B retroviral polymerase family. HERV class-II K(HML-2) pol subfamily.</text>
</comment>
<feature type="domain" description="Reverse transcriptase" evidence="9">
    <location>
        <begin position="21"/>
        <end position="210"/>
    </location>
</feature>
<evidence type="ECO:0000259" key="9">
    <source>
        <dbReference type="PROSITE" id="PS50878"/>
    </source>
</evidence>
<evidence type="ECO:0000256" key="5">
    <source>
        <dbReference type="ARBA" id="ARBA00022722"/>
    </source>
</evidence>
<evidence type="ECO:0000256" key="3">
    <source>
        <dbReference type="ARBA" id="ARBA00022679"/>
    </source>
</evidence>
<dbReference type="PANTHER" id="PTHR41694:SF3">
    <property type="entry name" value="RNA-DIRECTED DNA POLYMERASE-RELATED"/>
    <property type="match status" value="1"/>
</dbReference>
<evidence type="ECO:0000256" key="6">
    <source>
        <dbReference type="ARBA" id="ARBA00022759"/>
    </source>
</evidence>
<dbReference type="PROSITE" id="PS50878">
    <property type="entry name" value="RT_POL"/>
    <property type="match status" value="1"/>
</dbReference>
<keyword evidence="6" id="KW-0255">Endonuclease</keyword>
<dbReference type="InterPro" id="IPR043128">
    <property type="entry name" value="Rev_trsase/Diguanyl_cyclase"/>
</dbReference>
<evidence type="ECO:0000256" key="4">
    <source>
        <dbReference type="ARBA" id="ARBA00022695"/>
    </source>
</evidence>
<reference evidence="10 11" key="1">
    <citation type="submission" date="2019-09" db="EMBL/GenBank/DDBJ databases">
        <title>Bird 10,000 Genomes (B10K) Project - Family phase.</title>
        <authorList>
            <person name="Zhang G."/>
        </authorList>
    </citation>
    <scope>NUCLEOTIDE SEQUENCE [LARGE SCALE GENOMIC DNA]</scope>
    <source>
        <strain evidence="10">B10K-CU-031-11</strain>
        <tissue evidence="10">Muscle</tissue>
    </source>
</reference>
<dbReference type="Pfam" id="PF00078">
    <property type="entry name" value="RVT_1"/>
    <property type="match status" value="1"/>
</dbReference>
<keyword evidence="3" id="KW-0808">Transferase</keyword>
<evidence type="ECO:0000256" key="2">
    <source>
        <dbReference type="ARBA" id="ARBA00012180"/>
    </source>
</evidence>
<accession>A0A7K8UPG7</accession>
<dbReference type="AlphaFoldDB" id="A0A7K8UPG7"/>
<comment type="caution">
    <text evidence="10">The sequence shown here is derived from an EMBL/GenBank/DDBJ whole genome shotgun (WGS) entry which is preliminary data.</text>
</comment>
<protein>
    <recommendedName>
        <fullName evidence="2">ribonuclease H</fullName>
        <ecNumber evidence="2">3.1.26.4</ecNumber>
    </recommendedName>
</protein>
<feature type="non-terminal residue" evidence="10">
    <location>
        <position position="266"/>
    </location>
</feature>
<evidence type="ECO:0000256" key="8">
    <source>
        <dbReference type="ARBA" id="ARBA00022918"/>
    </source>
</evidence>
<dbReference type="GO" id="GO:0035613">
    <property type="term" value="F:RNA stem-loop binding"/>
    <property type="evidence" value="ECO:0007669"/>
    <property type="project" value="TreeGrafter"/>
</dbReference>
<keyword evidence="5" id="KW-0540">Nuclease</keyword>
<keyword evidence="7" id="KW-0378">Hydrolase</keyword>
<dbReference type="PANTHER" id="PTHR41694">
    <property type="entry name" value="ENDOGENOUS RETROVIRUS GROUP K MEMBER POL PROTEIN"/>
    <property type="match status" value="1"/>
</dbReference>
<gene>
    <name evidence="10" type="primary">Ervk8_1</name>
    <name evidence="10" type="ORF">OCEOCE_R04015</name>
</gene>
<dbReference type="GO" id="GO:0004523">
    <property type="term" value="F:RNA-DNA hybrid ribonuclease activity"/>
    <property type="evidence" value="ECO:0007669"/>
    <property type="project" value="UniProtKB-EC"/>
</dbReference>
<dbReference type="EC" id="3.1.26.4" evidence="2"/>
<name>A0A7K8UPG7_OCEOC</name>
<dbReference type="InterPro" id="IPR043502">
    <property type="entry name" value="DNA/RNA_pol_sf"/>
</dbReference>
<dbReference type="GO" id="GO:0003964">
    <property type="term" value="F:RNA-directed DNA polymerase activity"/>
    <property type="evidence" value="ECO:0007669"/>
    <property type="project" value="UniProtKB-KW"/>
</dbReference>
<evidence type="ECO:0000313" key="10">
    <source>
        <dbReference type="EMBL" id="NXF56090.1"/>
    </source>
</evidence>
<keyword evidence="4" id="KW-0548">Nucleotidyltransferase</keyword>
<proteinExistence type="inferred from homology"/>
<dbReference type="SUPFAM" id="SSF56672">
    <property type="entry name" value="DNA/RNA polymerases"/>
    <property type="match status" value="1"/>
</dbReference>